<sequence length="768" mass="89340">MAVAGAGKNSFQDESPASFSSFSPFNIYILTSFRSIFVKASPLETINKVISGIAALTRFPAGELRLQDESGHDLPGDCPIGLCGLDENNISLRLAYPLLATKHSGACAAANELVSFVTKLLSTGKIKIPGFLDIFTNLFRKFVDMTPTEREEDIVGHLHAFIFSGAHTALGMLWQSPVIIHRHFALYGLNLFLELNRKKFPQRFDFYYLPVLLELADEFVRIAGRENPLYLQCRKAVGDLLCSKNWRFSGHSNTENMVPALYPFVVDLVEEITMSLSTESWFLYFYRALKKLKNKLFHCLGKIETFMAEKAEGEVRFLLRQRMNILDVLFCFHKLCKIFDPKYGFVSSLIFARRLPVNALIRHADKSHAYYWLLQYKEALDFEVKERLLMMLFADTEEGGYRYYYLFINRLHLLSDSFIQIGQVNATELHAELSVVFKDEEGTGHGVTREWFYLLCREIFSPKMKLFSPCEIDRRRFFPNPTSPFDRTQLEHYRFAGRFVALALRHEFQLGVTFDRIFFNQLAHKGIDLEDVQDADPALYMSCKKLLEMDEEFLDSDALGLTFVRETEHLGYRKMIPLCPRGEEIVVNSRNKKEFVSFLIKSYYVESIDQKIHYFREGFMDLFSNIKFENLFFQSLNLEDFDRMLRGSEEKINMNDWKNHTVYCGYKAEDQQIISFWKIVDGMQEEQRRILLQFWTSIRFLPVGGFCNLPQKLYICNSFAKEEDNWSLPTSQTCFHQLQLPPYPSMSIMRQKLHLITQEHVSCTFGLY</sequence>
<dbReference type="Gene3D" id="3.30.2410.10">
    <property type="entry name" value="Hect, E3 ligase catalytic domain"/>
    <property type="match status" value="1"/>
</dbReference>
<evidence type="ECO:0000256" key="4">
    <source>
        <dbReference type="ARBA" id="ARBA00022679"/>
    </source>
</evidence>
<dbReference type="InterPro" id="IPR000569">
    <property type="entry name" value="HECT_dom"/>
</dbReference>
<evidence type="ECO:0000256" key="1">
    <source>
        <dbReference type="ARBA" id="ARBA00000885"/>
    </source>
</evidence>
<dbReference type="SUPFAM" id="SSF56204">
    <property type="entry name" value="Hect, E3 ligase catalytic domain"/>
    <property type="match status" value="1"/>
</dbReference>
<dbReference type="Gene3D" id="3.30.2160.10">
    <property type="entry name" value="Hect, E3 ligase catalytic domain"/>
    <property type="match status" value="1"/>
</dbReference>
<keyword evidence="5 6" id="KW-0833">Ubl conjugation pathway</keyword>
<dbReference type="GO" id="GO:0006511">
    <property type="term" value="P:ubiquitin-dependent protein catabolic process"/>
    <property type="evidence" value="ECO:0007669"/>
    <property type="project" value="TreeGrafter"/>
</dbReference>
<feature type="domain" description="HECT" evidence="7">
    <location>
        <begin position="425"/>
        <end position="768"/>
    </location>
</feature>
<keyword evidence="9" id="KW-1185">Reference proteome</keyword>
<dbReference type="SMART" id="SM00119">
    <property type="entry name" value="HECTc"/>
    <property type="match status" value="1"/>
</dbReference>
<dbReference type="Pfam" id="PF00632">
    <property type="entry name" value="HECT"/>
    <property type="match status" value="1"/>
</dbReference>
<evidence type="ECO:0000313" key="9">
    <source>
        <dbReference type="Proteomes" id="UP001418222"/>
    </source>
</evidence>
<comment type="pathway">
    <text evidence="2">Protein modification; protein ubiquitination.</text>
</comment>
<keyword evidence="4" id="KW-0808">Transferase</keyword>
<dbReference type="Proteomes" id="UP001418222">
    <property type="component" value="Unassembled WGS sequence"/>
</dbReference>
<organism evidence="8 9">
    <name type="scientific">Platanthera zijinensis</name>
    <dbReference type="NCBI Taxonomy" id="2320716"/>
    <lineage>
        <taxon>Eukaryota</taxon>
        <taxon>Viridiplantae</taxon>
        <taxon>Streptophyta</taxon>
        <taxon>Embryophyta</taxon>
        <taxon>Tracheophyta</taxon>
        <taxon>Spermatophyta</taxon>
        <taxon>Magnoliopsida</taxon>
        <taxon>Liliopsida</taxon>
        <taxon>Asparagales</taxon>
        <taxon>Orchidaceae</taxon>
        <taxon>Orchidoideae</taxon>
        <taxon>Orchideae</taxon>
        <taxon>Orchidinae</taxon>
        <taxon>Platanthera</taxon>
    </lineage>
</organism>
<dbReference type="GO" id="GO:0000209">
    <property type="term" value="P:protein polyubiquitination"/>
    <property type="evidence" value="ECO:0007669"/>
    <property type="project" value="TreeGrafter"/>
</dbReference>
<dbReference type="InterPro" id="IPR035983">
    <property type="entry name" value="Hect_E3_ubiquitin_ligase"/>
</dbReference>
<dbReference type="CDD" id="cd00078">
    <property type="entry name" value="HECTc"/>
    <property type="match status" value="1"/>
</dbReference>
<dbReference type="Gene3D" id="3.90.1750.10">
    <property type="entry name" value="Hect, E3 ligase catalytic domains"/>
    <property type="match status" value="1"/>
</dbReference>
<dbReference type="PANTHER" id="PTHR11254">
    <property type="entry name" value="HECT DOMAIN UBIQUITIN-PROTEIN LIGASE"/>
    <property type="match status" value="1"/>
</dbReference>
<evidence type="ECO:0000256" key="5">
    <source>
        <dbReference type="ARBA" id="ARBA00022786"/>
    </source>
</evidence>
<dbReference type="EC" id="2.3.2.26" evidence="3"/>
<dbReference type="PROSITE" id="PS50237">
    <property type="entry name" value="HECT"/>
    <property type="match status" value="1"/>
</dbReference>
<dbReference type="EMBL" id="JBBWWQ010000001">
    <property type="protein sequence ID" value="KAK8957761.1"/>
    <property type="molecule type" value="Genomic_DNA"/>
</dbReference>
<evidence type="ECO:0000256" key="2">
    <source>
        <dbReference type="ARBA" id="ARBA00004906"/>
    </source>
</evidence>
<gene>
    <name evidence="8" type="primary">UPL5</name>
    <name evidence="8" type="ORF">KSP39_PZI000056</name>
</gene>
<protein>
    <recommendedName>
        <fullName evidence="3">HECT-type E3 ubiquitin transferase</fullName>
        <ecNumber evidence="3">2.3.2.26</ecNumber>
    </recommendedName>
</protein>
<feature type="active site" description="Glycyl thioester intermediate" evidence="6">
    <location>
        <position position="734"/>
    </location>
</feature>
<reference evidence="8 9" key="1">
    <citation type="journal article" date="2022" name="Nat. Plants">
        <title>Genomes of leafy and leafless Platanthera orchids illuminate the evolution of mycoheterotrophy.</title>
        <authorList>
            <person name="Li M.H."/>
            <person name="Liu K.W."/>
            <person name="Li Z."/>
            <person name="Lu H.C."/>
            <person name="Ye Q.L."/>
            <person name="Zhang D."/>
            <person name="Wang J.Y."/>
            <person name="Li Y.F."/>
            <person name="Zhong Z.M."/>
            <person name="Liu X."/>
            <person name="Yu X."/>
            <person name="Liu D.K."/>
            <person name="Tu X.D."/>
            <person name="Liu B."/>
            <person name="Hao Y."/>
            <person name="Liao X.Y."/>
            <person name="Jiang Y.T."/>
            <person name="Sun W.H."/>
            <person name="Chen J."/>
            <person name="Chen Y.Q."/>
            <person name="Ai Y."/>
            <person name="Zhai J.W."/>
            <person name="Wu S.S."/>
            <person name="Zhou Z."/>
            <person name="Hsiao Y.Y."/>
            <person name="Wu W.L."/>
            <person name="Chen Y.Y."/>
            <person name="Lin Y.F."/>
            <person name="Hsu J.L."/>
            <person name="Li C.Y."/>
            <person name="Wang Z.W."/>
            <person name="Zhao X."/>
            <person name="Zhong W.Y."/>
            <person name="Ma X.K."/>
            <person name="Ma L."/>
            <person name="Huang J."/>
            <person name="Chen G.Z."/>
            <person name="Huang M.Z."/>
            <person name="Huang L."/>
            <person name="Peng D.H."/>
            <person name="Luo Y.B."/>
            <person name="Zou S.Q."/>
            <person name="Chen S.P."/>
            <person name="Lan S."/>
            <person name="Tsai W.C."/>
            <person name="Van de Peer Y."/>
            <person name="Liu Z.J."/>
        </authorList>
    </citation>
    <scope>NUCLEOTIDE SEQUENCE [LARGE SCALE GENOMIC DNA]</scope>
    <source>
        <strain evidence="8">Lor287</strain>
    </source>
</reference>
<dbReference type="GO" id="GO:0061630">
    <property type="term" value="F:ubiquitin protein ligase activity"/>
    <property type="evidence" value="ECO:0007669"/>
    <property type="project" value="UniProtKB-EC"/>
</dbReference>
<evidence type="ECO:0000256" key="6">
    <source>
        <dbReference type="PROSITE-ProRule" id="PRU00104"/>
    </source>
</evidence>
<evidence type="ECO:0000259" key="7">
    <source>
        <dbReference type="PROSITE" id="PS50237"/>
    </source>
</evidence>
<comment type="catalytic activity">
    <reaction evidence="1">
        <text>S-ubiquitinyl-[E2 ubiquitin-conjugating enzyme]-L-cysteine + [acceptor protein]-L-lysine = [E2 ubiquitin-conjugating enzyme]-L-cysteine + N(6)-ubiquitinyl-[acceptor protein]-L-lysine.</text>
        <dbReference type="EC" id="2.3.2.26"/>
    </reaction>
</comment>
<evidence type="ECO:0000313" key="8">
    <source>
        <dbReference type="EMBL" id="KAK8957761.1"/>
    </source>
</evidence>
<accession>A0AAP0C562</accession>
<proteinExistence type="predicted"/>
<evidence type="ECO:0000256" key="3">
    <source>
        <dbReference type="ARBA" id="ARBA00012485"/>
    </source>
</evidence>
<name>A0AAP0C562_9ASPA</name>
<dbReference type="AlphaFoldDB" id="A0AAP0C562"/>
<dbReference type="InterPro" id="IPR050409">
    <property type="entry name" value="E3_ubiq-protein_ligase"/>
</dbReference>
<dbReference type="GO" id="GO:0005737">
    <property type="term" value="C:cytoplasm"/>
    <property type="evidence" value="ECO:0007669"/>
    <property type="project" value="TreeGrafter"/>
</dbReference>
<comment type="caution">
    <text evidence="8">The sequence shown here is derived from an EMBL/GenBank/DDBJ whole genome shotgun (WGS) entry which is preliminary data.</text>
</comment>
<dbReference type="PANTHER" id="PTHR11254:SF424">
    <property type="entry name" value="E3 UBIQUITIN-PROTEIN LIGASE UPL5"/>
    <property type="match status" value="1"/>
</dbReference>